<keyword evidence="1" id="KW-0732">Signal</keyword>
<proteinExistence type="predicted"/>
<dbReference type="Proteomes" id="UP001164506">
    <property type="component" value="Chromosome"/>
</dbReference>
<dbReference type="GeneID" id="95601494"/>
<name>A0ABY6QZG4_9ACTN</name>
<dbReference type="RefSeq" id="WP_190107206.1">
    <property type="nucleotide sequence ID" value="NZ_BMUH01000022.1"/>
</dbReference>
<accession>A0ABY6QZG4</accession>
<evidence type="ECO:0000256" key="1">
    <source>
        <dbReference type="SAM" id="SignalP"/>
    </source>
</evidence>
<feature type="chain" id="PRO_5045150629" description="Lipoprotein" evidence="1">
    <location>
        <begin position="27"/>
        <end position="176"/>
    </location>
</feature>
<sequence>MTTWQRRVLPTASALFALTGCTVPVAGFTGVTVTAEGEPLGVILVCHDRIDGAVLYPEAEVAADAKDAAEEEPEYTDFWTSATPVGGYTSWPLTVPPGLDTATDFWTPDAPPHALEPGRRYTLQGTSDDNSWATSHHTFTLADLKKLTPDQVSYSVGDEVRTTTVADFRAHACADL</sequence>
<dbReference type="PROSITE" id="PS51257">
    <property type="entry name" value="PROKAR_LIPOPROTEIN"/>
    <property type="match status" value="1"/>
</dbReference>
<protein>
    <recommendedName>
        <fullName evidence="4">Lipoprotein</fullName>
    </recommendedName>
</protein>
<reference evidence="2" key="1">
    <citation type="submission" date="2021-09" db="EMBL/GenBank/DDBJ databases">
        <title>Complete genome sequence and metabolic characterization of Streptomyces tanashiensis DSM 731 the producer of antibacterial Kalafungin and diverse secondary metabolites.</title>
        <authorList>
            <person name="Abbasi M.N."/>
            <person name="Anwar M.N."/>
            <person name="Alam K."/>
            <person name="Shoaib M."/>
            <person name="Lin Z."/>
            <person name="Hayat M."/>
            <person name="Ali M.I."/>
            <person name="Malik H.M.T."/>
            <person name="Ahmed I."/>
            <person name="Li A."/>
            <person name="Hailong Wang H."/>
            <person name="Zhang Y."/>
        </authorList>
    </citation>
    <scope>NUCLEOTIDE SEQUENCE</scope>
    <source>
        <strain evidence="2">Kala</strain>
    </source>
</reference>
<keyword evidence="3" id="KW-1185">Reference proteome</keyword>
<evidence type="ECO:0000313" key="3">
    <source>
        <dbReference type="Proteomes" id="UP001164506"/>
    </source>
</evidence>
<evidence type="ECO:0008006" key="4">
    <source>
        <dbReference type="Google" id="ProtNLM"/>
    </source>
</evidence>
<evidence type="ECO:0000313" key="2">
    <source>
        <dbReference type="EMBL" id="UZX22630.1"/>
    </source>
</evidence>
<gene>
    <name evidence="2" type="ORF">LDH80_18625</name>
</gene>
<organism evidence="2 3">
    <name type="scientific">Streptomyces tanashiensis</name>
    <dbReference type="NCBI Taxonomy" id="67367"/>
    <lineage>
        <taxon>Bacteria</taxon>
        <taxon>Bacillati</taxon>
        <taxon>Actinomycetota</taxon>
        <taxon>Actinomycetes</taxon>
        <taxon>Kitasatosporales</taxon>
        <taxon>Streptomycetaceae</taxon>
        <taxon>Streptomyces</taxon>
    </lineage>
</organism>
<feature type="signal peptide" evidence="1">
    <location>
        <begin position="1"/>
        <end position="26"/>
    </location>
</feature>
<dbReference type="EMBL" id="CP084204">
    <property type="protein sequence ID" value="UZX22630.1"/>
    <property type="molecule type" value="Genomic_DNA"/>
</dbReference>